<reference evidence="12" key="1">
    <citation type="submission" date="2022-02" db="EMBL/GenBank/DDBJ databases">
        <title>Fredinandcohnia quinoae sp. nov. isolated from Chenopodium quinoa seeds.</title>
        <authorList>
            <person name="Saati-Santamaria Z."/>
            <person name="Flores-Felix J.D."/>
            <person name="Igual J.M."/>
            <person name="Velazquez E."/>
            <person name="Garcia-Fraile P."/>
            <person name="Martinez-Molina E."/>
        </authorList>
    </citation>
    <scope>NUCLEOTIDE SEQUENCE</scope>
    <source>
        <strain evidence="12">SECRCQ15</strain>
    </source>
</reference>
<comment type="caution">
    <text evidence="12">The sequence shown here is derived from an EMBL/GenBank/DDBJ whole genome shotgun (WGS) entry which is preliminary data.</text>
</comment>
<keyword evidence="10" id="KW-0472">Membrane</keyword>
<feature type="active site" evidence="7">
    <location>
        <position position="146"/>
    </location>
</feature>
<dbReference type="InterPro" id="IPR018044">
    <property type="entry name" value="Peptidase_S11"/>
</dbReference>
<keyword evidence="4" id="KW-0133">Cell shape</keyword>
<dbReference type="Gene3D" id="3.40.710.10">
    <property type="entry name" value="DD-peptidase/beta-lactamase superfamily"/>
    <property type="match status" value="1"/>
</dbReference>
<keyword evidence="10" id="KW-1133">Transmembrane helix</keyword>
<keyword evidence="12" id="KW-0645">Protease</keyword>
<feature type="domain" description="Peptidase S11 D-alanyl-D-alanine carboxypeptidase A N-terminal" evidence="11">
    <location>
        <begin position="52"/>
        <end position="289"/>
    </location>
</feature>
<keyword evidence="5" id="KW-0573">Peptidoglycan synthesis</keyword>
<feature type="transmembrane region" description="Helical" evidence="10">
    <location>
        <begin position="7"/>
        <end position="25"/>
    </location>
</feature>
<dbReference type="GO" id="GO:0071555">
    <property type="term" value="P:cell wall organization"/>
    <property type="evidence" value="ECO:0007669"/>
    <property type="project" value="UniProtKB-KW"/>
</dbReference>
<dbReference type="GO" id="GO:0009252">
    <property type="term" value="P:peptidoglycan biosynthetic process"/>
    <property type="evidence" value="ECO:0007669"/>
    <property type="project" value="UniProtKB-KW"/>
</dbReference>
<keyword evidence="6" id="KW-0961">Cell wall biogenesis/degradation</keyword>
<dbReference type="Proteomes" id="UP001431131">
    <property type="component" value="Unassembled WGS sequence"/>
</dbReference>
<comment type="similarity">
    <text evidence="1 9">Belongs to the peptidase S11 family.</text>
</comment>
<protein>
    <submittedName>
        <fullName evidence="12">D-alanyl-D-alanine carboxypeptidase</fullName>
    </submittedName>
</protein>
<evidence type="ECO:0000313" key="12">
    <source>
        <dbReference type="EMBL" id="MCH1626726.1"/>
    </source>
</evidence>
<dbReference type="PRINTS" id="PR00725">
    <property type="entry name" value="DADACBPTASE1"/>
</dbReference>
<keyword evidence="13" id="KW-1185">Reference proteome</keyword>
<evidence type="ECO:0000256" key="9">
    <source>
        <dbReference type="RuleBase" id="RU004016"/>
    </source>
</evidence>
<dbReference type="GO" id="GO:0008360">
    <property type="term" value="P:regulation of cell shape"/>
    <property type="evidence" value="ECO:0007669"/>
    <property type="project" value="UniProtKB-KW"/>
</dbReference>
<dbReference type="RefSeq" id="WP_240256644.1">
    <property type="nucleotide sequence ID" value="NZ_JAKTTI010000026.1"/>
</dbReference>
<keyword evidence="10" id="KW-0812">Transmembrane</keyword>
<dbReference type="InterPro" id="IPR012338">
    <property type="entry name" value="Beta-lactam/transpept-like"/>
</dbReference>
<evidence type="ECO:0000256" key="1">
    <source>
        <dbReference type="ARBA" id="ARBA00007164"/>
    </source>
</evidence>
<evidence type="ECO:0000256" key="5">
    <source>
        <dbReference type="ARBA" id="ARBA00022984"/>
    </source>
</evidence>
<feature type="binding site" evidence="8">
    <location>
        <position position="259"/>
    </location>
    <ligand>
        <name>substrate</name>
    </ligand>
</feature>
<dbReference type="GO" id="GO:0006508">
    <property type="term" value="P:proteolysis"/>
    <property type="evidence" value="ECO:0007669"/>
    <property type="project" value="InterPro"/>
</dbReference>
<dbReference type="GO" id="GO:0009002">
    <property type="term" value="F:serine-type D-Ala-D-Ala carboxypeptidase activity"/>
    <property type="evidence" value="ECO:0007669"/>
    <property type="project" value="InterPro"/>
</dbReference>
<evidence type="ECO:0000256" key="8">
    <source>
        <dbReference type="PIRSR" id="PIRSR618044-2"/>
    </source>
</evidence>
<keyword evidence="2" id="KW-0732">Signal</keyword>
<dbReference type="PANTHER" id="PTHR21581">
    <property type="entry name" value="D-ALANYL-D-ALANINE CARBOXYPEPTIDASE"/>
    <property type="match status" value="1"/>
</dbReference>
<keyword evidence="3" id="KW-0378">Hydrolase</keyword>
<evidence type="ECO:0000256" key="3">
    <source>
        <dbReference type="ARBA" id="ARBA00022801"/>
    </source>
</evidence>
<dbReference type="EMBL" id="JAKTTI010000026">
    <property type="protein sequence ID" value="MCH1626726.1"/>
    <property type="molecule type" value="Genomic_DNA"/>
</dbReference>
<evidence type="ECO:0000256" key="4">
    <source>
        <dbReference type="ARBA" id="ARBA00022960"/>
    </source>
</evidence>
<evidence type="ECO:0000256" key="10">
    <source>
        <dbReference type="SAM" id="Phobius"/>
    </source>
</evidence>
<sequence length="309" mass="33983">MGTRKLIIRTILLLGIMTVFIIAYGTSEKSNISIQDKLIHLTKNIQLKDSEKSESELSSTNAILVRLTDNKIVEEKDSQEVIYPASLTKIMTTLVAIESISNVKERVILPDSMFTRLYEENASMAGYLPNEEIAAIDLLYGIMLPSGAEASVGLATYIAGSEESFVQLMNEKAEQLGMDNTHFTNVTGLHNPDHYTTVKDLSILLKVALKNDTFRTIFTAERYSTSPTNLHPDGITFKSTMFKNIGTNELDNGQIIGGKTGYTEEAGLCLASLAEINGEEYILITTGAPGNHQTEQFNITDALLVYGEL</sequence>
<gene>
    <name evidence="12" type="ORF">MJG50_15415</name>
</gene>
<dbReference type="InterPro" id="IPR001967">
    <property type="entry name" value="Peptidase_S11_N"/>
</dbReference>
<proteinExistence type="inferred from homology"/>
<feature type="active site" description="Proton acceptor" evidence="7">
    <location>
        <position position="89"/>
    </location>
</feature>
<name>A0AAW5EBA6_9BACI</name>
<accession>A0AAW5EBA6</accession>
<dbReference type="Pfam" id="PF00768">
    <property type="entry name" value="Peptidase_S11"/>
    <property type="match status" value="1"/>
</dbReference>
<evidence type="ECO:0000256" key="6">
    <source>
        <dbReference type="ARBA" id="ARBA00023316"/>
    </source>
</evidence>
<organism evidence="12 13">
    <name type="scientific">Fredinandcohnia quinoae</name>
    <dbReference type="NCBI Taxonomy" id="2918902"/>
    <lineage>
        <taxon>Bacteria</taxon>
        <taxon>Bacillati</taxon>
        <taxon>Bacillota</taxon>
        <taxon>Bacilli</taxon>
        <taxon>Bacillales</taxon>
        <taxon>Bacillaceae</taxon>
        <taxon>Fredinandcohnia</taxon>
    </lineage>
</organism>
<evidence type="ECO:0000256" key="7">
    <source>
        <dbReference type="PIRSR" id="PIRSR618044-1"/>
    </source>
</evidence>
<feature type="active site" description="Acyl-ester intermediate" evidence="7">
    <location>
        <position position="86"/>
    </location>
</feature>
<evidence type="ECO:0000259" key="11">
    <source>
        <dbReference type="Pfam" id="PF00768"/>
    </source>
</evidence>
<dbReference type="SUPFAM" id="SSF56601">
    <property type="entry name" value="beta-lactamase/transpeptidase-like"/>
    <property type="match status" value="1"/>
</dbReference>
<dbReference type="AlphaFoldDB" id="A0AAW5EBA6"/>
<dbReference type="PANTHER" id="PTHR21581:SF6">
    <property type="entry name" value="TRAFFICKING PROTEIN PARTICLE COMPLEX SUBUNIT 12"/>
    <property type="match status" value="1"/>
</dbReference>
<evidence type="ECO:0000313" key="13">
    <source>
        <dbReference type="Proteomes" id="UP001431131"/>
    </source>
</evidence>
<keyword evidence="12" id="KW-0121">Carboxypeptidase</keyword>
<evidence type="ECO:0000256" key="2">
    <source>
        <dbReference type="ARBA" id="ARBA00022729"/>
    </source>
</evidence>